<dbReference type="AlphaFoldDB" id="A0A7K1UQA6"/>
<reference evidence="2 3" key="1">
    <citation type="submission" date="2019-12" db="EMBL/GenBank/DDBJ databases">
        <title>Nocardia sp. nov. ET3-3 isolated from soil.</title>
        <authorList>
            <person name="Kanchanasin P."/>
            <person name="Tanasupawat S."/>
            <person name="Yuki M."/>
            <person name="Kudo T."/>
        </authorList>
    </citation>
    <scope>NUCLEOTIDE SEQUENCE [LARGE SCALE GENOMIC DNA]</scope>
    <source>
        <strain evidence="2 3">ET3-3</strain>
    </source>
</reference>
<gene>
    <name evidence="2" type="ORF">GPX89_04515</name>
</gene>
<organism evidence="2 3">
    <name type="scientific">Nocardia terrae</name>
    <dbReference type="NCBI Taxonomy" id="2675851"/>
    <lineage>
        <taxon>Bacteria</taxon>
        <taxon>Bacillati</taxon>
        <taxon>Actinomycetota</taxon>
        <taxon>Actinomycetes</taxon>
        <taxon>Mycobacteriales</taxon>
        <taxon>Nocardiaceae</taxon>
        <taxon>Nocardia</taxon>
    </lineage>
</organism>
<evidence type="ECO:0000256" key="1">
    <source>
        <dbReference type="SAM" id="SignalP"/>
    </source>
</evidence>
<feature type="signal peptide" evidence="1">
    <location>
        <begin position="1"/>
        <end position="30"/>
    </location>
</feature>
<sequence>MSTMRHAFRTGLVVTAAAVAIGAGSGVAAAAPEPATAQPIWYTSTGSAGLDLLGLLTGLLPWGPECPIVSCH</sequence>
<dbReference type="Proteomes" id="UP000466794">
    <property type="component" value="Unassembled WGS sequence"/>
</dbReference>
<accession>A0A7K1UQA6</accession>
<dbReference type="EMBL" id="WRPP01000001">
    <property type="protein sequence ID" value="MVU76504.1"/>
    <property type="molecule type" value="Genomic_DNA"/>
</dbReference>
<proteinExistence type="predicted"/>
<protein>
    <submittedName>
        <fullName evidence="2">Uncharacterized protein</fullName>
    </submittedName>
</protein>
<dbReference type="RefSeq" id="WP_157355278.1">
    <property type="nucleotide sequence ID" value="NZ_WRPP01000001.1"/>
</dbReference>
<evidence type="ECO:0000313" key="2">
    <source>
        <dbReference type="EMBL" id="MVU76504.1"/>
    </source>
</evidence>
<name>A0A7K1UQA6_9NOCA</name>
<keyword evidence="3" id="KW-1185">Reference proteome</keyword>
<feature type="chain" id="PRO_5029495298" evidence="1">
    <location>
        <begin position="31"/>
        <end position="72"/>
    </location>
</feature>
<evidence type="ECO:0000313" key="3">
    <source>
        <dbReference type="Proteomes" id="UP000466794"/>
    </source>
</evidence>
<comment type="caution">
    <text evidence="2">The sequence shown here is derived from an EMBL/GenBank/DDBJ whole genome shotgun (WGS) entry which is preliminary data.</text>
</comment>
<keyword evidence="1" id="KW-0732">Signal</keyword>